<feature type="compositionally biased region" description="Acidic residues" evidence="1">
    <location>
        <begin position="893"/>
        <end position="906"/>
    </location>
</feature>
<dbReference type="AlphaFoldDB" id="A0AAE0HZX6"/>
<feature type="compositionally biased region" description="Low complexity" evidence="1">
    <location>
        <begin position="775"/>
        <end position="791"/>
    </location>
</feature>
<feature type="compositionally biased region" description="Polar residues" evidence="1">
    <location>
        <begin position="550"/>
        <end position="567"/>
    </location>
</feature>
<feature type="compositionally biased region" description="Low complexity" evidence="1">
    <location>
        <begin position="731"/>
        <end position="745"/>
    </location>
</feature>
<protein>
    <submittedName>
        <fullName evidence="2">Uncharacterized protein</fullName>
    </submittedName>
</protein>
<evidence type="ECO:0000256" key="1">
    <source>
        <dbReference type="SAM" id="MobiDB-lite"/>
    </source>
</evidence>
<feature type="region of interest" description="Disordered" evidence="1">
    <location>
        <begin position="321"/>
        <end position="626"/>
    </location>
</feature>
<feature type="compositionally biased region" description="Low complexity" evidence="1">
    <location>
        <begin position="855"/>
        <end position="881"/>
    </location>
</feature>
<feature type="compositionally biased region" description="Low complexity" evidence="1">
    <location>
        <begin position="540"/>
        <end position="549"/>
    </location>
</feature>
<evidence type="ECO:0000313" key="2">
    <source>
        <dbReference type="EMBL" id="KAK3315866.1"/>
    </source>
</evidence>
<evidence type="ECO:0000313" key="3">
    <source>
        <dbReference type="Proteomes" id="UP001283341"/>
    </source>
</evidence>
<accession>A0AAE0HZX6</accession>
<feature type="compositionally biased region" description="Low complexity" evidence="1">
    <location>
        <begin position="601"/>
        <end position="612"/>
    </location>
</feature>
<feature type="compositionally biased region" description="Low complexity" evidence="1">
    <location>
        <begin position="425"/>
        <end position="438"/>
    </location>
</feature>
<gene>
    <name evidence="2" type="ORF">B0H66DRAFT_480110</name>
</gene>
<keyword evidence="3" id="KW-1185">Reference proteome</keyword>
<feature type="compositionally biased region" description="Polar residues" evidence="1">
    <location>
        <begin position="38"/>
        <end position="47"/>
    </location>
</feature>
<feature type="compositionally biased region" description="Polar residues" evidence="1">
    <location>
        <begin position="517"/>
        <end position="532"/>
    </location>
</feature>
<feature type="region of interest" description="Disordered" evidence="1">
    <location>
        <begin position="179"/>
        <end position="198"/>
    </location>
</feature>
<proteinExistence type="predicted"/>
<organism evidence="2 3">
    <name type="scientific">Apodospora peruviana</name>
    <dbReference type="NCBI Taxonomy" id="516989"/>
    <lineage>
        <taxon>Eukaryota</taxon>
        <taxon>Fungi</taxon>
        <taxon>Dikarya</taxon>
        <taxon>Ascomycota</taxon>
        <taxon>Pezizomycotina</taxon>
        <taxon>Sordariomycetes</taxon>
        <taxon>Sordariomycetidae</taxon>
        <taxon>Sordariales</taxon>
        <taxon>Lasiosphaeriaceae</taxon>
        <taxon>Apodospora</taxon>
    </lineage>
</organism>
<comment type="caution">
    <text evidence="2">The sequence shown here is derived from an EMBL/GenBank/DDBJ whole genome shotgun (WGS) entry which is preliminary data.</text>
</comment>
<name>A0AAE0HZX6_9PEZI</name>
<feature type="compositionally biased region" description="Polar residues" evidence="1">
    <location>
        <begin position="461"/>
        <end position="484"/>
    </location>
</feature>
<dbReference type="Proteomes" id="UP001283341">
    <property type="component" value="Unassembled WGS sequence"/>
</dbReference>
<feature type="compositionally biased region" description="Acidic residues" evidence="1">
    <location>
        <begin position="821"/>
        <end position="830"/>
    </location>
</feature>
<sequence length="954" mass="103031">MGKFTFPLPGRRQKPPQPSPSITGPLTKAQKVLGTGGINTDSPTLSPDSKWGWDSISNSGISIAVSETTASHTDAGETGLGIVHEGEVAAPSPRREARWDEESEIIPRGLNRPSSKGMMGGGGQETDASSLRRRQSSSTITSYYDKTKLPLSISQQTSNSAMAKGLPAKVHALLDIDGTISESKEKKKKPTRLDLSSLIPKSISQRHLKPDVDRGHVLGPDMITKSPSVMSASPDMTPPPIKQRTERFLRKKKTKESLKEMPSLPESHAIQGPQYQPQGHVRRPQTANSPSAGGHRPTKSTVNLYNLYEHYEQRSFADALDLETPPDQGTAPDYQFPPNKVIAAYPTPPATSPDKDFLSPLPSNIPRTQPFTKQSLMASSAPELSLSVGLSPLSLISPPTDSASISSRHTRTSKASKRTDRSLTDLDLQQNSVLSLSSDSEDDGYEPSSKSSLAVPPPSDGQASPTSPRSAMSQRSGTSTSQDSGRGKPPKRTSFATNPQFLPIPERDGLPILPKINTRSSSLFPSLATPTKQALHHQTSRQSTGSTSTAKNSMYGNQQSPNIQDPKTINMVRRNSPPHQPNWVASNDHEFNNFPTPPTHRSSSQRPSPASRNSDHPTPPLSPTSVDFYLQSQRTSLATGVDNGSIRSGSSLDSKPAKGNGGRRSSAASSLHDNNSGRFMAVTRQEEMLLAALRMKRARMREDIIAEFEEADYMDRTDGEQPLHRHATNDSSASSSRISRQSSASTMRNNTMLSESGAAASLSMRPQHHQTPMRSATSSGSLSKSAAASSKGGKGQILLMLDRPINNAVCETAEPTPDLSDFMDFDEEGGENFPMQRHSIPAETNPDTGEERRSSNASSSKASSRSSKSAASSSRAPSSSKSRIERDIPAQILEEEPLEEDEDEETLGVPRPDSPVSPVVFPLPMAMTRKKQVRLSAVGSYKPNVEAGWWDDSG</sequence>
<feature type="region of interest" description="Disordered" evidence="1">
    <location>
        <begin position="204"/>
        <end position="303"/>
    </location>
</feature>
<feature type="region of interest" description="Disordered" evidence="1">
    <location>
        <begin position="811"/>
        <end position="917"/>
    </location>
</feature>
<feature type="compositionally biased region" description="Basic and acidic residues" evidence="1">
    <location>
        <begin position="713"/>
        <end position="723"/>
    </location>
</feature>
<feature type="region of interest" description="Disordered" evidence="1">
    <location>
        <begin position="638"/>
        <end position="679"/>
    </location>
</feature>
<dbReference type="EMBL" id="JAUEDM010000005">
    <property type="protein sequence ID" value="KAK3315866.1"/>
    <property type="molecule type" value="Genomic_DNA"/>
</dbReference>
<feature type="compositionally biased region" description="Polar residues" evidence="1">
    <location>
        <begin position="361"/>
        <end position="378"/>
    </location>
</feature>
<feature type="region of interest" description="Disordered" evidence="1">
    <location>
        <begin position="713"/>
        <end position="792"/>
    </location>
</feature>
<reference evidence="2" key="2">
    <citation type="submission" date="2023-06" db="EMBL/GenBank/DDBJ databases">
        <authorList>
            <consortium name="Lawrence Berkeley National Laboratory"/>
            <person name="Haridas S."/>
            <person name="Hensen N."/>
            <person name="Bonometti L."/>
            <person name="Westerberg I."/>
            <person name="Brannstrom I.O."/>
            <person name="Guillou S."/>
            <person name="Cros-Aarteil S."/>
            <person name="Calhoun S."/>
            <person name="Kuo A."/>
            <person name="Mondo S."/>
            <person name="Pangilinan J."/>
            <person name="Riley R."/>
            <person name="Labutti K."/>
            <person name="Andreopoulos B."/>
            <person name="Lipzen A."/>
            <person name="Chen C."/>
            <person name="Yanf M."/>
            <person name="Daum C."/>
            <person name="Ng V."/>
            <person name="Clum A."/>
            <person name="Steindorff A."/>
            <person name="Ohm R."/>
            <person name="Martin F."/>
            <person name="Silar P."/>
            <person name="Natvig D."/>
            <person name="Lalanne C."/>
            <person name="Gautier V."/>
            <person name="Ament-Velasquez S.L."/>
            <person name="Kruys A."/>
            <person name="Hutchinson M.I."/>
            <person name="Powell A.J."/>
            <person name="Barry K."/>
            <person name="Miller A.N."/>
            <person name="Grigoriev I.V."/>
            <person name="Debuchy R."/>
            <person name="Gladieux P."/>
            <person name="Thoren M.H."/>
            <person name="Johannesson H."/>
        </authorList>
    </citation>
    <scope>NUCLEOTIDE SEQUENCE</scope>
    <source>
        <strain evidence="2">CBS 118394</strain>
    </source>
</reference>
<feature type="compositionally biased region" description="Low complexity" evidence="1">
    <location>
        <begin position="382"/>
        <end position="399"/>
    </location>
</feature>
<reference evidence="2" key="1">
    <citation type="journal article" date="2023" name="Mol. Phylogenet. Evol.">
        <title>Genome-scale phylogeny and comparative genomics of the fungal order Sordariales.</title>
        <authorList>
            <person name="Hensen N."/>
            <person name="Bonometti L."/>
            <person name="Westerberg I."/>
            <person name="Brannstrom I.O."/>
            <person name="Guillou S."/>
            <person name="Cros-Aarteil S."/>
            <person name="Calhoun S."/>
            <person name="Haridas S."/>
            <person name="Kuo A."/>
            <person name="Mondo S."/>
            <person name="Pangilinan J."/>
            <person name="Riley R."/>
            <person name="LaButti K."/>
            <person name="Andreopoulos B."/>
            <person name="Lipzen A."/>
            <person name="Chen C."/>
            <person name="Yan M."/>
            <person name="Daum C."/>
            <person name="Ng V."/>
            <person name="Clum A."/>
            <person name="Steindorff A."/>
            <person name="Ohm R.A."/>
            <person name="Martin F."/>
            <person name="Silar P."/>
            <person name="Natvig D.O."/>
            <person name="Lalanne C."/>
            <person name="Gautier V."/>
            <person name="Ament-Velasquez S.L."/>
            <person name="Kruys A."/>
            <person name="Hutchinson M.I."/>
            <person name="Powell A.J."/>
            <person name="Barry K."/>
            <person name="Miller A.N."/>
            <person name="Grigoriev I.V."/>
            <person name="Debuchy R."/>
            <person name="Gladieux P."/>
            <person name="Hiltunen Thoren M."/>
            <person name="Johannesson H."/>
        </authorList>
    </citation>
    <scope>NUCLEOTIDE SEQUENCE</scope>
    <source>
        <strain evidence="2">CBS 118394</strain>
    </source>
</reference>
<feature type="region of interest" description="Disordered" evidence="1">
    <location>
        <begin position="1"/>
        <end position="53"/>
    </location>
</feature>
<feature type="region of interest" description="Disordered" evidence="1">
    <location>
        <begin position="67"/>
        <end position="139"/>
    </location>
</feature>